<dbReference type="AlphaFoldDB" id="A0A0W0YSC6"/>
<accession>A0A0W0YSC6</accession>
<evidence type="ECO:0000256" key="1">
    <source>
        <dbReference type="SAM" id="MobiDB-lite"/>
    </source>
</evidence>
<sequence length="161" mass="18390">MEFGTIKYNMMWTSLLGGFACFISTMTFAASFYQTVRLTSINGGLSYLPSPKTHWSDVSSNQPLTINDVFQKDEPKDKKNFDDVFQKNEPKDKKNFNDVFQVVEPKDKKNFNDIFQKVKPKNKKNFNDVFQKVEPKDSNQYPSSVIKQTPPGSSQVPDASP</sequence>
<dbReference type="PATRIC" id="fig|28087.4.peg.466"/>
<reference evidence="2 3" key="1">
    <citation type="submission" date="2015-11" db="EMBL/GenBank/DDBJ databases">
        <title>Genomic analysis of 38 Legionella species identifies large and diverse effector repertoires.</title>
        <authorList>
            <person name="Burstein D."/>
            <person name="Amaro F."/>
            <person name="Zusman T."/>
            <person name="Lifshitz Z."/>
            <person name="Cohen O."/>
            <person name="Gilbert J.A."/>
            <person name="Pupko T."/>
            <person name="Shuman H.A."/>
            <person name="Segal G."/>
        </authorList>
    </citation>
    <scope>NUCLEOTIDE SEQUENCE [LARGE SCALE GENOMIC DNA]</scope>
    <source>
        <strain evidence="2 3">Mt.St.Helens-4</strain>
    </source>
</reference>
<comment type="caution">
    <text evidence="2">The sequence shown here is derived from an EMBL/GenBank/DDBJ whole genome shotgun (WGS) entry which is preliminary data.</text>
</comment>
<feature type="compositionally biased region" description="Polar residues" evidence="1">
    <location>
        <begin position="138"/>
        <end position="161"/>
    </location>
</feature>
<dbReference type="OrthoDB" id="5485224at2"/>
<protein>
    <submittedName>
        <fullName evidence="2">Uncharacterized protein</fullName>
    </submittedName>
</protein>
<name>A0A0W0YSC6_9GAMM</name>
<gene>
    <name evidence="2" type="ORF">Lsai_0444</name>
</gene>
<proteinExistence type="predicted"/>
<evidence type="ECO:0000313" key="2">
    <source>
        <dbReference type="EMBL" id="KTD59800.1"/>
    </source>
</evidence>
<dbReference type="EMBL" id="LNYV01000004">
    <property type="protein sequence ID" value="KTD59800.1"/>
    <property type="molecule type" value="Genomic_DNA"/>
</dbReference>
<evidence type="ECO:0000313" key="3">
    <source>
        <dbReference type="Proteomes" id="UP000054621"/>
    </source>
</evidence>
<dbReference type="PROSITE" id="PS51257">
    <property type="entry name" value="PROKAR_LIPOPROTEIN"/>
    <property type="match status" value="1"/>
</dbReference>
<feature type="region of interest" description="Disordered" evidence="1">
    <location>
        <begin position="133"/>
        <end position="161"/>
    </location>
</feature>
<dbReference type="RefSeq" id="WP_027270129.1">
    <property type="nucleotide sequence ID" value="NZ_CAAAJE010000003.1"/>
</dbReference>
<organism evidence="2 3">
    <name type="scientific">Legionella sainthelensi</name>
    <dbReference type="NCBI Taxonomy" id="28087"/>
    <lineage>
        <taxon>Bacteria</taxon>
        <taxon>Pseudomonadati</taxon>
        <taxon>Pseudomonadota</taxon>
        <taxon>Gammaproteobacteria</taxon>
        <taxon>Legionellales</taxon>
        <taxon>Legionellaceae</taxon>
        <taxon>Legionella</taxon>
    </lineage>
</organism>
<feature type="region of interest" description="Disordered" evidence="1">
    <location>
        <begin position="70"/>
        <end position="99"/>
    </location>
</feature>
<feature type="compositionally biased region" description="Basic and acidic residues" evidence="1">
    <location>
        <begin position="70"/>
        <end position="96"/>
    </location>
</feature>
<dbReference type="Proteomes" id="UP000054621">
    <property type="component" value="Unassembled WGS sequence"/>
</dbReference>